<dbReference type="EMBL" id="CP024172">
    <property type="protein sequence ID" value="AZW17533.1"/>
    <property type="molecule type" value="Genomic_DNA"/>
</dbReference>
<feature type="chain" id="PRO_5042980392" evidence="2">
    <location>
        <begin position="28"/>
        <end position="325"/>
    </location>
</feature>
<dbReference type="Gene3D" id="3.40.190.150">
    <property type="entry name" value="Bordetella uptake gene, domain 1"/>
    <property type="match status" value="1"/>
</dbReference>
<feature type="signal peptide" evidence="2">
    <location>
        <begin position="1"/>
        <end position="27"/>
    </location>
</feature>
<dbReference type="InterPro" id="IPR042100">
    <property type="entry name" value="Bug_dom1"/>
</dbReference>
<reference evidence="4" key="1">
    <citation type="submission" date="2017-10" db="EMBL/GenBank/DDBJ databases">
        <title>Whole genome sequencing of various Bordetella species.</title>
        <authorList>
            <person name="Weigand M.R."/>
            <person name="Loparev V."/>
            <person name="Peng Y."/>
            <person name="Bowden K.E."/>
            <person name="Tondella M.L."/>
            <person name="Williams M.M."/>
        </authorList>
    </citation>
    <scope>NUCLEOTIDE SEQUENCE [LARGE SCALE GENOMIC DNA]</scope>
    <source>
        <strain evidence="4">H720</strain>
    </source>
</reference>
<dbReference type="RefSeq" id="WP_080700489.1">
    <property type="nucleotide sequence ID" value="NZ_CP012077.1"/>
</dbReference>
<evidence type="ECO:0000256" key="1">
    <source>
        <dbReference type="ARBA" id="ARBA00006987"/>
    </source>
</evidence>
<dbReference type="Pfam" id="PF03401">
    <property type="entry name" value="TctC"/>
    <property type="match status" value="1"/>
</dbReference>
<keyword evidence="2" id="KW-0732">Signal</keyword>
<dbReference type="PANTHER" id="PTHR42928:SF5">
    <property type="entry name" value="BLR1237 PROTEIN"/>
    <property type="match status" value="1"/>
</dbReference>
<dbReference type="InterPro" id="IPR005064">
    <property type="entry name" value="BUG"/>
</dbReference>
<name>A0AAN1VGG1_9BORD</name>
<dbReference type="CDD" id="cd07012">
    <property type="entry name" value="PBP2_Bug_TTT"/>
    <property type="match status" value="1"/>
</dbReference>
<dbReference type="Proteomes" id="UP000282741">
    <property type="component" value="Chromosome"/>
</dbReference>
<protein>
    <submittedName>
        <fullName evidence="3">Tripartite tricarboxylate transporter substrate binding protein</fullName>
    </submittedName>
</protein>
<dbReference type="KEGG" id="bhz:ACR54_03745"/>
<evidence type="ECO:0000313" key="3">
    <source>
        <dbReference type="EMBL" id="AZW17533.1"/>
    </source>
</evidence>
<dbReference type="PANTHER" id="PTHR42928">
    <property type="entry name" value="TRICARBOXYLATE-BINDING PROTEIN"/>
    <property type="match status" value="1"/>
</dbReference>
<dbReference type="Gene3D" id="3.40.190.10">
    <property type="entry name" value="Periplasmic binding protein-like II"/>
    <property type="match status" value="1"/>
</dbReference>
<gene>
    <name evidence="3" type="ORF">CS347_12540</name>
</gene>
<comment type="similarity">
    <text evidence="1">Belongs to the UPF0065 (bug) family.</text>
</comment>
<dbReference type="SUPFAM" id="SSF53850">
    <property type="entry name" value="Periplasmic binding protein-like II"/>
    <property type="match status" value="1"/>
</dbReference>
<dbReference type="AlphaFoldDB" id="A0AAN1VGG1"/>
<evidence type="ECO:0000313" key="4">
    <source>
        <dbReference type="Proteomes" id="UP000282741"/>
    </source>
</evidence>
<evidence type="ECO:0000256" key="2">
    <source>
        <dbReference type="SAM" id="SignalP"/>
    </source>
</evidence>
<organism evidence="3 4">
    <name type="scientific">Bordetella hinzii</name>
    <dbReference type="NCBI Taxonomy" id="103855"/>
    <lineage>
        <taxon>Bacteria</taxon>
        <taxon>Pseudomonadati</taxon>
        <taxon>Pseudomonadota</taxon>
        <taxon>Betaproteobacteria</taxon>
        <taxon>Burkholderiales</taxon>
        <taxon>Alcaligenaceae</taxon>
        <taxon>Bordetella</taxon>
    </lineage>
</organism>
<dbReference type="PIRSF" id="PIRSF017082">
    <property type="entry name" value="YflP"/>
    <property type="match status" value="1"/>
</dbReference>
<proteinExistence type="inferred from homology"/>
<sequence length="325" mass="34280">MQMRAQMRRRVLAALAGLPVVAGLARAEPAWPTQPVKIVVTQGPGSGSDVLARLIAQYLGQSLGQSVIVENKLGGGGVVGHEAVLRSHDDHTFVFSSTAPLFVVPYLNKAAVYRYHDFAPVAPVMQAPFVVLVPDTEDAPRSLKELIASLRAKPQAYSSAGYGTMTHLASQLLLQAAGVTATHVPYKGSGASLNDLIGRQVAFSSDSLTASMPLIKAGRLRALAVTGAAREKSLPEVPTLQEAGYPGLSIAVIGGLFAPKAGSEAANRRLAAAMAEVMDNTAVRQRFATLETEPLTVSRQAFAALLDKEEARWEAAARQLGPEPD</sequence>
<accession>A0AAN1VGG1</accession>